<dbReference type="Proteomes" id="UP000030634">
    <property type="component" value="Chromosome"/>
</dbReference>
<dbReference type="AlphaFoldDB" id="A0A0A7KG52"/>
<evidence type="ECO:0000313" key="2">
    <source>
        <dbReference type="Proteomes" id="UP000030634"/>
    </source>
</evidence>
<sequence>MNPDVDRKRALLEAWLSLHAAHRLPLHDGGALDRAVCLNRLRAGLFGVQDSVYVLVRRSEPTTPLYIGRAADPLVRWRTHLSELQRARPRSHRWAALFRDPLDLYVVPVTRMQEPPIPGFPVTAGAVESQLISLAQDAAPGLLNRDGVGR</sequence>
<name>A0A0A7KG52_9DEIO</name>
<evidence type="ECO:0000313" key="1">
    <source>
        <dbReference type="EMBL" id="AIZ45126.1"/>
    </source>
</evidence>
<evidence type="ECO:0008006" key="3">
    <source>
        <dbReference type="Google" id="ProtNLM"/>
    </source>
</evidence>
<accession>A0A0A7KG52</accession>
<organism evidence="1 2">
    <name type="scientific">Deinococcus radiopugnans</name>
    <dbReference type="NCBI Taxonomy" id="57497"/>
    <lineage>
        <taxon>Bacteria</taxon>
        <taxon>Thermotogati</taxon>
        <taxon>Deinococcota</taxon>
        <taxon>Deinococci</taxon>
        <taxon>Deinococcales</taxon>
        <taxon>Deinococcaceae</taxon>
        <taxon>Deinococcus</taxon>
    </lineage>
</organism>
<dbReference type="HOGENOM" id="CLU_1737552_0_0_0"/>
<proteinExistence type="predicted"/>
<dbReference type="EMBL" id="CP010028">
    <property type="protein sequence ID" value="AIZ45126.1"/>
    <property type="molecule type" value="Genomic_DNA"/>
</dbReference>
<protein>
    <recommendedName>
        <fullName evidence="3">GIY-YIG domain-containing protein</fullName>
    </recommendedName>
</protein>
<gene>
    <name evidence="1" type="ORF">QR90_08440</name>
</gene>
<dbReference type="RefSeq" id="WP_039683812.1">
    <property type="nucleotide sequence ID" value="NZ_CP010028.1"/>
</dbReference>
<reference evidence="2" key="1">
    <citation type="submission" date="2014-11" db="EMBL/GenBank/DDBJ databases">
        <title>Hymenobacter sp. DG25B genome submission.</title>
        <authorList>
            <person name="Jung H.-Y."/>
            <person name="Kim M.K."/>
            <person name="Srinivasan S."/>
            <person name="Lim S."/>
        </authorList>
    </citation>
    <scope>NUCLEOTIDE SEQUENCE [LARGE SCALE GENOMIC DNA]</scope>
    <source>
        <strain evidence="2">DY59</strain>
    </source>
</reference>
<dbReference type="KEGG" id="dsw:QR90_08440"/>